<evidence type="ECO:0000256" key="4">
    <source>
        <dbReference type="ARBA" id="ARBA00022525"/>
    </source>
</evidence>
<dbReference type="PROSITE" id="PS50088">
    <property type="entry name" value="ANK_REPEAT"/>
    <property type="match status" value="1"/>
</dbReference>
<comment type="caution">
    <text evidence="11">The sequence shown here is derived from an EMBL/GenBank/DDBJ whole genome shotgun (WGS) entry which is preliminary data.</text>
</comment>
<dbReference type="AlphaFoldDB" id="A0AAV4PQZ4"/>
<keyword evidence="5" id="KW-1052">Target cell membrane</keyword>
<keyword evidence="4" id="KW-0964">Secreted</keyword>
<evidence type="ECO:0000256" key="8">
    <source>
        <dbReference type="ARBA" id="ARBA00023028"/>
    </source>
</evidence>
<dbReference type="Pfam" id="PF00023">
    <property type="entry name" value="Ank"/>
    <property type="match status" value="1"/>
</dbReference>
<dbReference type="EMBL" id="BPLR01004893">
    <property type="protein sequence ID" value="GIX98345.1"/>
    <property type="molecule type" value="Genomic_DNA"/>
</dbReference>
<dbReference type="GO" id="GO:0005576">
    <property type="term" value="C:extracellular region"/>
    <property type="evidence" value="ECO:0007669"/>
    <property type="project" value="UniProtKB-SubCell"/>
</dbReference>
<proteinExistence type="predicted"/>
<protein>
    <recommendedName>
        <fullName evidence="13">Ankyrin repeat protein</fullName>
    </recommendedName>
</protein>
<evidence type="ECO:0000256" key="1">
    <source>
        <dbReference type="ARBA" id="ARBA00004175"/>
    </source>
</evidence>
<dbReference type="GO" id="GO:0044218">
    <property type="term" value="C:other organism cell membrane"/>
    <property type="evidence" value="ECO:0007669"/>
    <property type="project" value="UniProtKB-KW"/>
</dbReference>
<sequence>MLATKDKKTVLHIAAINIQLEISKLLIKYGANVYSKDNQNKVPVDLLPENEDLSLICHFSLQLNQFC</sequence>
<dbReference type="InterPro" id="IPR036770">
    <property type="entry name" value="Ankyrin_rpt-contain_sf"/>
</dbReference>
<evidence type="ECO:0000313" key="11">
    <source>
        <dbReference type="EMBL" id="GIX98345.1"/>
    </source>
</evidence>
<evidence type="ECO:0000256" key="2">
    <source>
        <dbReference type="ARBA" id="ARBA00004613"/>
    </source>
</evidence>
<dbReference type="Proteomes" id="UP001054945">
    <property type="component" value="Unassembled WGS sequence"/>
</dbReference>
<keyword evidence="12" id="KW-1185">Reference proteome</keyword>
<reference evidence="11 12" key="1">
    <citation type="submission" date="2021-06" db="EMBL/GenBank/DDBJ databases">
        <title>Caerostris extrusa draft genome.</title>
        <authorList>
            <person name="Kono N."/>
            <person name="Arakawa K."/>
        </authorList>
    </citation>
    <scope>NUCLEOTIDE SEQUENCE [LARGE SCALE GENOMIC DNA]</scope>
</reference>
<dbReference type="GO" id="GO:0006887">
    <property type="term" value="P:exocytosis"/>
    <property type="evidence" value="ECO:0007669"/>
    <property type="project" value="UniProtKB-KW"/>
</dbReference>
<keyword evidence="7" id="KW-0528">Neurotoxin</keyword>
<keyword evidence="10" id="KW-0040">ANK repeat</keyword>
<evidence type="ECO:0000313" key="12">
    <source>
        <dbReference type="Proteomes" id="UP001054945"/>
    </source>
</evidence>
<gene>
    <name evidence="11" type="ORF">CEXT_458861</name>
</gene>
<keyword evidence="9" id="KW-0472">Membrane</keyword>
<dbReference type="InterPro" id="IPR002110">
    <property type="entry name" value="Ankyrin_rpt"/>
</dbReference>
<name>A0AAV4PQZ4_CAEEX</name>
<dbReference type="SUPFAM" id="SSF48403">
    <property type="entry name" value="Ankyrin repeat"/>
    <property type="match status" value="1"/>
</dbReference>
<evidence type="ECO:0000256" key="7">
    <source>
        <dbReference type="ARBA" id="ARBA00022699"/>
    </source>
</evidence>
<accession>A0AAV4PQZ4</accession>
<dbReference type="SMART" id="SM00248">
    <property type="entry name" value="ANK"/>
    <property type="match status" value="1"/>
</dbReference>
<evidence type="ECO:0000256" key="5">
    <source>
        <dbReference type="ARBA" id="ARBA00022537"/>
    </source>
</evidence>
<evidence type="ECO:0000256" key="9">
    <source>
        <dbReference type="ARBA" id="ARBA00023298"/>
    </source>
</evidence>
<dbReference type="GO" id="GO:0090729">
    <property type="term" value="F:toxin activity"/>
    <property type="evidence" value="ECO:0007669"/>
    <property type="project" value="UniProtKB-KW"/>
</dbReference>
<comment type="subcellular location">
    <subcellularLocation>
        <location evidence="2">Secreted</location>
    </subcellularLocation>
    <subcellularLocation>
        <location evidence="1">Target cell membrane</location>
    </subcellularLocation>
</comment>
<dbReference type="GO" id="GO:0044231">
    <property type="term" value="C:host cell presynaptic membrane"/>
    <property type="evidence" value="ECO:0007669"/>
    <property type="project" value="UniProtKB-KW"/>
</dbReference>
<feature type="repeat" description="ANK" evidence="10">
    <location>
        <begin position="6"/>
        <end position="38"/>
    </location>
</feature>
<evidence type="ECO:0000256" key="3">
    <source>
        <dbReference type="ARBA" id="ARBA00022483"/>
    </source>
</evidence>
<keyword evidence="3" id="KW-0268">Exocytosis</keyword>
<dbReference type="PROSITE" id="PS50297">
    <property type="entry name" value="ANK_REP_REGION"/>
    <property type="match status" value="1"/>
</dbReference>
<evidence type="ECO:0000256" key="10">
    <source>
        <dbReference type="PROSITE-ProRule" id="PRU00023"/>
    </source>
</evidence>
<evidence type="ECO:0008006" key="13">
    <source>
        <dbReference type="Google" id="ProtNLM"/>
    </source>
</evidence>
<evidence type="ECO:0000256" key="6">
    <source>
        <dbReference type="ARBA" id="ARBA00022656"/>
    </source>
</evidence>
<keyword evidence="8" id="KW-0638">Presynaptic neurotoxin</keyword>
<dbReference type="Gene3D" id="1.25.40.20">
    <property type="entry name" value="Ankyrin repeat-containing domain"/>
    <property type="match status" value="1"/>
</dbReference>
<keyword evidence="6" id="KW-0800">Toxin</keyword>
<organism evidence="11 12">
    <name type="scientific">Caerostris extrusa</name>
    <name type="common">Bark spider</name>
    <name type="synonym">Caerostris bankana</name>
    <dbReference type="NCBI Taxonomy" id="172846"/>
    <lineage>
        <taxon>Eukaryota</taxon>
        <taxon>Metazoa</taxon>
        <taxon>Ecdysozoa</taxon>
        <taxon>Arthropoda</taxon>
        <taxon>Chelicerata</taxon>
        <taxon>Arachnida</taxon>
        <taxon>Araneae</taxon>
        <taxon>Araneomorphae</taxon>
        <taxon>Entelegynae</taxon>
        <taxon>Araneoidea</taxon>
        <taxon>Araneidae</taxon>
        <taxon>Caerostris</taxon>
    </lineage>
</organism>
<keyword evidence="9" id="KW-1053">Target membrane</keyword>